<reference evidence="2" key="1">
    <citation type="submission" date="2020-01" db="EMBL/GenBank/DDBJ databases">
        <authorList>
            <person name="Richard D."/>
        </authorList>
    </citation>
    <scope>NUCLEOTIDE SEQUENCE</scope>
    <source>
        <strain evidence="2">JP541</strain>
    </source>
</reference>
<dbReference type="Pfam" id="PF13304">
    <property type="entry name" value="AAA_21"/>
    <property type="match status" value="1"/>
</dbReference>
<evidence type="ECO:0000313" key="2">
    <source>
        <dbReference type="EMBL" id="MBD4337815.1"/>
    </source>
</evidence>
<evidence type="ECO:0000259" key="1">
    <source>
        <dbReference type="Pfam" id="PF13304"/>
    </source>
</evidence>
<comment type="caution">
    <text evidence="2">The sequence shown here is derived from an EMBL/GenBank/DDBJ whole genome shotgun (WGS) entry which is preliminary data.</text>
</comment>
<dbReference type="GO" id="GO:0016887">
    <property type="term" value="F:ATP hydrolysis activity"/>
    <property type="evidence" value="ECO:0007669"/>
    <property type="project" value="InterPro"/>
</dbReference>
<organism evidence="2 3">
    <name type="scientific">Xanthomonas citri pv. citri</name>
    <dbReference type="NCBI Taxonomy" id="611301"/>
    <lineage>
        <taxon>Bacteria</taxon>
        <taxon>Pseudomonadati</taxon>
        <taxon>Pseudomonadota</taxon>
        <taxon>Gammaproteobacteria</taxon>
        <taxon>Lysobacterales</taxon>
        <taxon>Lysobacteraceae</taxon>
        <taxon>Xanthomonas</taxon>
    </lineage>
</organism>
<dbReference type="AlphaFoldDB" id="A0A8I0H9K8"/>
<feature type="non-terminal residue" evidence="2">
    <location>
        <position position="1"/>
    </location>
</feature>
<dbReference type="PANTHER" id="PTHR40396:SF1">
    <property type="entry name" value="ATPASE AAA-TYPE CORE DOMAIN-CONTAINING PROTEIN"/>
    <property type="match status" value="1"/>
</dbReference>
<name>A0A8I0H9K8_XANCI</name>
<dbReference type="GO" id="GO:0005524">
    <property type="term" value="F:ATP binding"/>
    <property type="evidence" value="ECO:0007669"/>
    <property type="project" value="InterPro"/>
</dbReference>
<dbReference type="EMBL" id="JAABFR010001356">
    <property type="protein sequence ID" value="MBD4337815.1"/>
    <property type="molecule type" value="Genomic_DNA"/>
</dbReference>
<feature type="non-terminal residue" evidence="2">
    <location>
        <position position="86"/>
    </location>
</feature>
<proteinExistence type="predicted"/>
<dbReference type="Gene3D" id="3.40.50.300">
    <property type="entry name" value="P-loop containing nucleotide triphosphate hydrolases"/>
    <property type="match status" value="1"/>
</dbReference>
<dbReference type="Proteomes" id="UP000653002">
    <property type="component" value="Unassembled WGS sequence"/>
</dbReference>
<dbReference type="InterPro" id="IPR027417">
    <property type="entry name" value="P-loop_NTPase"/>
</dbReference>
<gene>
    <name evidence="2" type="ORF">GUH15_17495</name>
</gene>
<dbReference type="InterPro" id="IPR003959">
    <property type="entry name" value="ATPase_AAA_core"/>
</dbReference>
<evidence type="ECO:0000313" key="3">
    <source>
        <dbReference type="Proteomes" id="UP000653002"/>
    </source>
</evidence>
<feature type="domain" description="ATPase AAA-type core" evidence="1">
    <location>
        <begin position="2"/>
        <end position="68"/>
    </location>
</feature>
<dbReference type="SUPFAM" id="SSF52540">
    <property type="entry name" value="P-loop containing nucleoside triphosphate hydrolases"/>
    <property type="match status" value="1"/>
</dbReference>
<sequence>ESDGTKRLFDYIPLILDLIQGGKVFIVDEMERSLHPSLIKQIILLFYKHSKDVSSQLIFTTHESSLMDQKIFRRDEIWLMKKDNNG</sequence>
<protein>
    <submittedName>
        <fullName evidence="2">AAA family ATPase</fullName>
    </submittedName>
</protein>
<accession>A0A8I0H9K8</accession>
<dbReference type="PANTHER" id="PTHR40396">
    <property type="entry name" value="ATPASE-LIKE PROTEIN"/>
    <property type="match status" value="1"/>
</dbReference>